<dbReference type="NCBIfam" id="TIGR02120">
    <property type="entry name" value="GspF"/>
    <property type="match status" value="1"/>
</dbReference>
<dbReference type="RefSeq" id="WP_086433752.1">
    <property type="nucleotide sequence ID" value="NZ_FXWH01000001.1"/>
</dbReference>
<evidence type="ECO:0000256" key="8">
    <source>
        <dbReference type="ARBA" id="ARBA00022723"/>
    </source>
</evidence>
<keyword evidence="5" id="KW-1003">Cell membrane</keyword>
<dbReference type="AlphaFoldDB" id="A0A1Y6EG67"/>
<keyword evidence="7 14" id="KW-0812">Transmembrane</keyword>
<proteinExistence type="inferred from homology"/>
<evidence type="ECO:0000256" key="2">
    <source>
        <dbReference type="ARBA" id="ARBA00004429"/>
    </source>
</evidence>
<evidence type="ECO:0000313" key="18">
    <source>
        <dbReference type="Proteomes" id="UP000194450"/>
    </source>
</evidence>
<organism evidence="17 18">
    <name type="scientific">Pseudidiomarina planktonica</name>
    <dbReference type="NCBI Taxonomy" id="1323738"/>
    <lineage>
        <taxon>Bacteria</taxon>
        <taxon>Pseudomonadati</taxon>
        <taxon>Pseudomonadota</taxon>
        <taxon>Gammaproteobacteria</taxon>
        <taxon>Alteromonadales</taxon>
        <taxon>Idiomarinaceae</taxon>
        <taxon>Pseudidiomarina</taxon>
    </lineage>
</organism>
<feature type="transmembrane region" description="Helical" evidence="15">
    <location>
        <begin position="386"/>
        <end position="407"/>
    </location>
</feature>
<protein>
    <recommendedName>
        <fullName evidence="13">General secretion pathway protein F</fullName>
    </recommendedName>
</protein>
<dbReference type="PROSITE" id="PS00874">
    <property type="entry name" value="T2SP_F"/>
    <property type="match status" value="1"/>
</dbReference>
<reference evidence="18" key="1">
    <citation type="submission" date="2017-04" db="EMBL/GenBank/DDBJ databases">
        <authorList>
            <person name="Varghese N."/>
            <person name="Submissions S."/>
        </authorList>
    </citation>
    <scope>NUCLEOTIDE SEQUENCE [LARGE SCALE GENOMIC DNA]</scope>
</reference>
<keyword evidence="10" id="KW-0653">Protein transport</keyword>
<evidence type="ECO:0000259" key="16">
    <source>
        <dbReference type="Pfam" id="PF00482"/>
    </source>
</evidence>
<evidence type="ECO:0000256" key="6">
    <source>
        <dbReference type="ARBA" id="ARBA00022519"/>
    </source>
</evidence>
<keyword evidence="12 15" id="KW-0472">Membrane</keyword>
<evidence type="ECO:0000256" key="12">
    <source>
        <dbReference type="ARBA" id="ARBA00023136"/>
    </source>
</evidence>
<feature type="domain" description="Type II secretion system protein GspF" evidence="16">
    <location>
        <begin position="81"/>
        <end position="203"/>
    </location>
</feature>
<feature type="transmembrane region" description="Helical" evidence="15">
    <location>
        <begin position="233"/>
        <end position="252"/>
    </location>
</feature>
<dbReference type="EMBL" id="FXWH01000001">
    <property type="protein sequence ID" value="SMQ61587.1"/>
    <property type="molecule type" value="Genomic_DNA"/>
</dbReference>
<dbReference type="OrthoDB" id="9805682at2"/>
<dbReference type="FunFam" id="1.20.81.30:FF:000001">
    <property type="entry name" value="Type II secretion system protein F"/>
    <property type="match status" value="2"/>
</dbReference>
<evidence type="ECO:0000256" key="11">
    <source>
        <dbReference type="ARBA" id="ARBA00022989"/>
    </source>
</evidence>
<comment type="similarity">
    <text evidence="3 14">Belongs to the GSP F family.</text>
</comment>
<name>A0A1Y6EG67_9GAMM</name>
<dbReference type="GO" id="GO:0015627">
    <property type="term" value="C:type II protein secretion system complex"/>
    <property type="evidence" value="ECO:0007669"/>
    <property type="project" value="InterPro"/>
</dbReference>
<sequence length="415" mass="45488">MAAFEYQAVTAKGSKKKGIIEADTVRQVRQQLREQGLMPIRVDLAAEQDRGTAEEHRARLGWLSSGSFRSGVSASDLALVTRQLSTLVGSALPIEQALLAVADQSEKPRLQKLIMAVRSKVVEGYSLAESMAEYPRVFDNLYTAMVGAGERSGHLDEVLSRLADYTEQRQHMKSQLVQALVYPAMLTLVAVGIIVFLLVSVVPQIVEQFTTLGQELPPTTTALIAISETLRGYGIYLLLLIGVALIVFKQALRKPAFRDKFHAWLLRMPLFGKVIRGVNTARFSRTLSILSASAVPLLEGLRITATVLSNRAMHMAVSDAADRVREGSSLRAALAQTKLFPPMMLHMISAGEKSGELEQMLGRAADNQDREFENLVSISLKIFEPVLIVTMAGIVLFIVLAIIQPILQLNQSIGL</sequence>
<feature type="transmembrane region" description="Helical" evidence="15">
    <location>
        <begin position="179"/>
        <end position="202"/>
    </location>
</feature>
<comment type="subcellular location">
    <subcellularLocation>
        <location evidence="2 14">Cell inner membrane</location>
        <topology evidence="2 14">Multi-pass membrane protein</topology>
    </subcellularLocation>
</comment>
<dbReference type="InterPro" id="IPR003004">
    <property type="entry name" value="GspF/PilC"/>
</dbReference>
<dbReference type="GO" id="GO:0005886">
    <property type="term" value="C:plasma membrane"/>
    <property type="evidence" value="ECO:0007669"/>
    <property type="project" value="UniProtKB-SubCell"/>
</dbReference>
<dbReference type="Gene3D" id="1.20.81.30">
    <property type="entry name" value="Type II secretion system (T2SS), domain F"/>
    <property type="match status" value="2"/>
</dbReference>
<dbReference type="PANTHER" id="PTHR30012:SF0">
    <property type="entry name" value="TYPE II SECRETION SYSTEM PROTEIN F-RELATED"/>
    <property type="match status" value="1"/>
</dbReference>
<dbReference type="PRINTS" id="PR00812">
    <property type="entry name" value="BCTERIALGSPF"/>
</dbReference>
<keyword evidence="11 15" id="KW-1133">Transmembrane helix</keyword>
<keyword evidence="6" id="KW-0997">Cell inner membrane</keyword>
<keyword evidence="9" id="KW-0106">Calcium</keyword>
<evidence type="ECO:0000256" key="3">
    <source>
        <dbReference type="ARBA" id="ARBA00005745"/>
    </source>
</evidence>
<evidence type="ECO:0000256" key="10">
    <source>
        <dbReference type="ARBA" id="ARBA00022927"/>
    </source>
</evidence>
<evidence type="ECO:0000256" key="1">
    <source>
        <dbReference type="ARBA" id="ARBA00002684"/>
    </source>
</evidence>
<dbReference type="InterPro" id="IPR042094">
    <property type="entry name" value="T2SS_GspF_sf"/>
</dbReference>
<dbReference type="InterPro" id="IPR001992">
    <property type="entry name" value="T2SS_GspF/T4SS_PilC_CS"/>
</dbReference>
<dbReference type="InterPro" id="IPR011850">
    <property type="entry name" value="T2SS_GspF"/>
</dbReference>
<keyword evidence="8" id="KW-0479">Metal-binding</keyword>
<evidence type="ECO:0000256" key="15">
    <source>
        <dbReference type="SAM" id="Phobius"/>
    </source>
</evidence>
<evidence type="ECO:0000256" key="7">
    <source>
        <dbReference type="ARBA" id="ARBA00022692"/>
    </source>
</evidence>
<comment type="function">
    <text evidence="1">Component of the type II secretion system inner membrane complex required for the energy-dependent secretion of extracellular factors such as proteases and toxins from the periplasm.</text>
</comment>
<evidence type="ECO:0000256" key="9">
    <source>
        <dbReference type="ARBA" id="ARBA00022837"/>
    </source>
</evidence>
<dbReference type="GO" id="GO:0046872">
    <property type="term" value="F:metal ion binding"/>
    <property type="evidence" value="ECO:0007669"/>
    <property type="project" value="UniProtKB-KW"/>
</dbReference>
<dbReference type="Pfam" id="PF00482">
    <property type="entry name" value="T2SSF"/>
    <property type="match status" value="2"/>
</dbReference>
<keyword evidence="4 14" id="KW-0813">Transport</keyword>
<gene>
    <name evidence="17" type="ORF">SAMN06297229_0584</name>
</gene>
<evidence type="ECO:0000256" key="14">
    <source>
        <dbReference type="RuleBase" id="RU003923"/>
    </source>
</evidence>
<accession>A0A1Y6EG67</accession>
<feature type="domain" description="Type II secretion system protein GspF" evidence="16">
    <location>
        <begin position="283"/>
        <end position="405"/>
    </location>
</feature>
<keyword evidence="18" id="KW-1185">Reference proteome</keyword>
<evidence type="ECO:0000256" key="5">
    <source>
        <dbReference type="ARBA" id="ARBA00022475"/>
    </source>
</evidence>
<dbReference type="InterPro" id="IPR018076">
    <property type="entry name" value="T2SS_GspF_dom"/>
</dbReference>
<evidence type="ECO:0000256" key="13">
    <source>
        <dbReference type="ARBA" id="ARBA00030750"/>
    </source>
</evidence>
<evidence type="ECO:0000256" key="4">
    <source>
        <dbReference type="ARBA" id="ARBA00022448"/>
    </source>
</evidence>
<dbReference type="PANTHER" id="PTHR30012">
    <property type="entry name" value="GENERAL SECRETION PATHWAY PROTEIN"/>
    <property type="match status" value="1"/>
</dbReference>
<evidence type="ECO:0000313" key="17">
    <source>
        <dbReference type="EMBL" id="SMQ61587.1"/>
    </source>
</evidence>
<dbReference type="GO" id="GO:0015628">
    <property type="term" value="P:protein secretion by the type II secretion system"/>
    <property type="evidence" value="ECO:0007669"/>
    <property type="project" value="InterPro"/>
</dbReference>
<dbReference type="Proteomes" id="UP000194450">
    <property type="component" value="Unassembled WGS sequence"/>
</dbReference>